<dbReference type="GO" id="GO:0055085">
    <property type="term" value="P:transmembrane transport"/>
    <property type="evidence" value="ECO:0007669"/>
    <property type="project" value="TreeGrafter"/>
</dbReference>
<name>A0A9D1SMS9_9PROT</name>
<dbReference type="EMBL" id="DVNO01000014">
    <property type="protein sequence ID" value="HIU65378.1"/>
    <property type="molecule type" value="Genomic_DNA"/>
</dbReference>
<evidence type="ECO:0000256" key="2">
    <source>
        <dbReference type="ARBA" id="ARBA00009773"/>
    </source>
</evidence>
<evidence type="ECO:0000256" key="6">
    <source>
        <dbReference type="SAM" id="Phobius"/>
    </source>
</evidence>
<dbReference type="GO" id="GO:0016020">
    <property type="term" value="C:membrane"/>
    <property type="evidence" value="ECO:0007669"/>
    <property type="project" value="UniProtKB-SubCell"/>
</dbReference>
<keyword evidence="3 6" id="KW-0812">Transmembrane</keyword>
<evidence type="ECO:0000256" key="4">
    <source>
        <dbReference type="ARBA" id="ARBA00022989"/>
    </source>
</evidence>
<keyword evidence="5 6" id="KW-0472">Membrane</keyword>
<accession>A0A9D1SMS9</accession>
<evidence type="ECO:0000256" key="1">
    <source>
        <dbReference type="ARBA" id="ARBA00004141"/>
    </source>
</evidence>
<dbReference type="PANTHER" id="PTHR21716:SF64">
    <property type="entry name" value="AI-2 TRANSPORT PROTEIN TQSA"/>
    <property type="match status" value="1"/>
</dbReference>
<reference evidence="7" key="1">
    <citation type="submission" date="2020-10" db="EMBL/GenBank/DDBJ databases">
        <authorList>
            <person name="Gilroy R."/>
        </authorList>
    </citation>
    <scope>NUCLEOTIDE SEQUENCE</scope>
    <source>
        <strain evidence="7">CHK136-897</strain>
    </source>
</reference>
<dbReference type="Pfam" id="PF01594">
    <property type="entry name" value="AI-2E_transport"/>
    <property type="match status" value="1"/>
</dbReference>
<evidence type="ECO:0000313" key="8">
    <source>
        <dbReference type="Proteomes" id="UP000824142"/>
    </source>
</evidence>
<evidence type="ECO:0000313" key="7">
    <source>
        <dbReference type="EMBL" id="HIU65378.1"/>
    </source>
</evidence>
<evidence type="ECO:0000256" key="3">
    <source>
        <dbReference type="ARBA" id="ARBA00022692"/>
    </source>
</evidence>
<dbReference type="Proteomes" id="UP000824142">
    <property type="component" value="Unassembled WGS sequence"/>
</dbReference>
<gene>
    <name evidence="7" type="ORF">IAC63_01935</name>
</gene>
<protein>
    <submittedName>
        <fullName evidence="7">AI-2E family transporter</fullName>
    </submittedName>
</protein>
<reference evidence="7" key="2">
    <citation type="journal article" date="2021" name="PeerJ">
        <title>Extensive microbial diversity within the chicken gut microbiome revealed by metagenomics and culture.</title>
        <authorList>
            <person name="Gilroy R."/>
            <person name="Ravi A."/>
            <person name="Getino M."/>
            <person name="Pursley I."/>
            <person name="Horton D.L."/>
            <person name="Alikhan N.F."/>
            <person name="Baker D."/>
            <person name="Gharbi K."/>
            <person name="Hall N."/>
            <person name="Watson M."/>
            <person name="Adriaenssens E.M."/>
            <person name="Foster-Nyarko E."/>
            <person name="Jarju S."/>
            <person name="Secka A."/>
            <person name="Antonio M."/>
            <person name="Oren A."/>
            <person name="Chaudhuri R.R."/>
            <person name="La Ragione R."/>
            <person name="Hildebrand F."/>
            <person name="Pallen M.J."/>
        </authorList>
    </citation>
    <scope>NUCLEOTIDE SEQUENCE</scope>
    <source>
        <strain evidence="7">CHK136-897</strain>
    </source>
</reference>
<evidence type="ECO:0000256" key="5">
    <source>
        <dbReference type="ARBA" id="ARBA00023136"/>
    </source>
</evidence>
<feature type="transmembrane region" description="Helical" evidence="6">
    <location>
        <begin position="297"/>
        <end position="322"/>
    </location>
</feature>
<sequence>MNGIILFLSLLLVLWLGRSILIPLLVATFLWYLINATATYIRKLFPFDSDENRKDRPITAKTFDWVSNILSVLAMCGLIYFFITQIQPMFRELFIALPELQHKFVQFSHYISKSLGLSFDVNMLPNIANIAANVGSSIAGIVTSTGMILVYMIFLFVEQSTFEKKFSALFPNKTKYKKVRYIIDSIDDNMKKYLFMKTLLSGITGILSYFWLQTIGVEFAGIWAFIVFITSYIPTIGAIVACGLPILYSLITTPTLQQPILTAVGLITLQIVFGNILEPKLTGKTLNLSTLAILINLVFWGVIWGIAGMFFSVPLLVAIFIITAQFDSTRWIAVLLSADGKIPDKNDDE</sequence>
<comment type="caution">
    <text evidence="7">The sequence shown here is derived from an EMBL/GenBank/DDBJ whole genome shotgun (WGS) entry which is preliminary data.</text>
</comment>
<comment type="similarity">
    <text evidence="2">Belongs to the autoinducer-2 exporter (AI-2E) (TC 2.A.86) family.</text>
</comment>
<feature type="transmembrane region" description="Helical" evidence="6">
    <location>
        <begin position="224"/>
        <end position="248"/>
    </location>
</feature>
<proteinExistence type="inferred from homology"/>
<keyword evidence="4 6" id="KW-1133">Transmembrane helix</keyword>
<organism evidence="7 8">
    <name type="scientific">Candidatus Enterousia avicola</name>
    <dbReference type="NCBI Taxonomy" id="2840787"/>
    <lineage>
        <taxon>Bacteria</taxon>
        <taxon>Pseudomonadati</taxon>
        <taxon>Pseudomonadota</taxon>
        <taxon>Alphaproteobacteria</taxon>
        <taxon>Candidatus Enterousia</taxon>
    </lineage>
</organism>
<feature type="transmembrane region" description="Helical" evidence="6">
    <location>
        <begin position="130"/>
        <end position="157"/>
    </location>
</feature>
<comment type="subcellular location">
    <subcellularLocation>
        <location evidence="1">Membrane</location>
        <topology evidence="1">Multi-pass membrane protein</topology>
    </subcellularLocation>
</comment>
<dbReference type="InterPro" id="IPR002549">
    <property type="entry name" value="AI-2E-like"/>
</dbReference>
<feature type="transmembrane region" description="Helical" evidence="6">
    <location>
        <begin position="65"/>
        <end position="83"/>
    </location>
</feature>
<feature type="transmembrane region" description="Helical" evidence="6">
    <location>
        <begin position="194"/>
        <end position="212"/>
    </location>
</feature>
<dbReference type="AlphaFoldDB" id="A0A9D1SMS9"/>
<feature type="transmembrane region" description="Helical" evidence="6">
    <location>
        <begin position="260"/>
        <end position="277"/>
    </location>
</feature>
<dbReference type="PANTHER" id="PTHR21716">
    <property type="entry name" value="TRANSMEMBRANE PROTEIN"/>
    <property type="match status" value="1"/>
</dbReference>